<proteinExistence type="predicted"/>
<dbReference type="EMBL" id="MTKT01004293">
    <property type="protein sequence ID" value="OWM72248.1"/>
    <property type="molecule type" value="Genomic_DNA"/>
</dbReference>
<evidence type="ECO:0000256" key="1">
    <source>
        <dbReference type="ARBA" id="ARBA00022692"/>
    </source>
</evidence>
<dbReference type="InterPro" id="IPR030184">
    <property type="entry name" value="WAT1-related"/>
</dbReference>
<dbReference type="Proteomes" id="UP000197138">
    <property type="component" value="Unassembled WGS sequence"/>
</dbReference>
<reference evidence="6" key="1">
    <citation type="journal article" date="2017" name="Plant J.">
        <title>The pomegranate (Punica granatum L.) genome and the genomics of punicalagin biosynthesis.</title>
        <authorList>
            <person name="Qin G."/>
            <person name="Xu C."/>
            <person name="Ming R."/>
            <person name="Tang H."/>
            <person name="Guyot R."/>
            <person name="Kramer E.M."/>
            <person name="Hu Y."/>
            <person name="Yi X."/>
            <person name="Qi Y."/>
            <person name="Xu X."/>
            <person name="Gao Z."/>
            <person name="Pan H."/>
            <person name="Jian J."/>
            <person name="Tian Y."/>
            <person name="Yue Z."/>
            <person name="Xu Y."/>
        </authorList>
    </citation>
    <scope>NUCLEOTIDE SEQUENCE [LARGE SCALE GENOMIC DNA]</scope>
    <source>
        <strain evidence="6">cv. Dabenzi</strain>
    </source>
</reference>
<dbReference type="GO" id="GO:0016020">
    <property type="term" value="C:membrane"/>
    <property type="evidence" value="ECO:0007669"/>
    <property type="project" value="InterPro"/>
</dbReference>
<evidence type="ECO:0000256" key="2">
    <source>
        <dbReference type="ARBA" id="ARBA00022989"/>
    </source>
</evidence>
<name>A0A218WIB8_PUNGR</name>
<feature type="transmembrane region" description="Helical" evidence="4">
    <location>
        <begin position="63"/>
        <end position="86"/>
    </location>
</feature>
<dbReference type="PANTHER" id="PTHR31218">
    <property type="entry name" value="WAT1-RELATED PROTEIN"/>
    <property type="match status" value="1"/>
</dbReference>
<evidence type="ECO:0000313" key="6">
    <source>
        <dbReference type="Proteomes" id="UP000197138"/>
    </source>
</evidence>
<gene>
    <name evidence="5" type="ORF">CDL15_Pgr018133</name>
</gene>
<evidence type="ECO:0000256" key="3">
    <source>
        <dbReference type="ARBA" id="ARBA00023136"/>
    </source>
</evidence>
<comment type="caution">
    <text evidence="5">The sequence shown here is derived from an EMBL/GenBank/DDBJ whole genome shotgun (WGS) entry which is preliminary data.</text>
</comment>
<evidence type="ECO:0000256" key="4">
    <source>
        <dbReference type="SAM" id="Phobius"/>
    </source>
</evidence>
<feature type="transmembrane region" description="Helical" evidence="4">
    <location>
        <begin position="34"/>
        <end position="56"/>
    </location>
</feature>
<sequence>MEAAYPHVAMLLVQLSYSGSNILMKVACERGLNQFIFVAYRHMIASLLLCPFAYVLERYIKKLLLTLLPCLSLGKLVTFFRFPVILC</sequence>
<keyword evidence="1 4" id="KW-0812">Transmembrane</keyword>
<keyword evidence="2 4" id="KW-1133">Transmembrane helix</keyword>
<protein>
    <recommendedName>
        <fullName evidence="7">WAT1-related protein</fullName>
    </recommendedName>
</protein>
<dbReference type="GO" id="GO:0022857">
    <property type="term" value="F:transmembrane transporter activity"/>
    <property type="evidence" value="ECO:0007669"/>
    <property type="project" value="InterPro"/>
</dbReference>
<evidence type="ECO:0008006" key="7">
    <source>
        <dbReference type="Google" id="ProtNLM"/>
    </source>
</evidence>
<dbReference type="AlphaFoldDB" id="A0A218WIB8"/>
<keyword evidence="3 4" id="KW-0472">Membrane</keyword>
<accession>A0A218WIB8</accession>
<evidence type="ECO:0000313" key="5">
    <source>
        <dbReference type="EMBL" id="OWM72248.1"/>
    </source>
</evidence>
<organism evidence="5 6">
    <name type="scientific">Punica granatum</name>
    <name type="common">Pomegranate</name>
    <dbReference type="NCBI Taxonomy" id="22663"/>
    <lineage>
        <taxon>Eukaryota</taxon>
        <taxon>Viridiplantae</taxon>
        <taxon>Streptophyta</taxon>
        <taxon>Embryophyta</taxon>
        <taxon>Tracheophyta</taxon>
        <taxon>Spermatophyta</taxon>
        <taxon>Magnoliopsida</taxon>
        <taxon>eudicotyledons</taxon>
        <taxon>Gunneridae</taxon>
        <taxon>Pentapetalae</taxon>
        <taxon>rosids</taxon>
        <taxon>malvids</taxon>
        <taxon>Myrtales</taxon>
        <taxon>Lythraceae</taxon>
        <taxon>Punica</taxon>
    </lineage>
</organism>